<protein>
    <recommendedName>
        <fullName evidence="2">Oxidoreductase acuF-like C2H2 type zinc-finger domain-containing protein</fullName>
    </recommendedName>
</protein>
<dbReference type="Pfam" id="PF26082">
    <property type="entry name" value="zf-C2H2_AcuF"/>
    <property type="match status" value="1"/>
</dbReference>
<evidence type="ECO:0000259" key="2">
    <source>
        <dbReference type="Pfam" id="PF26082"/>
    </source>
</evidence>
<gene>
    <name evidence="3" type="ORF">SUNI508_06573</name>
</gene>
<sequence>MSTTIAEHVAGCLEAFESLSMTAFAETKEYSRKSVWEIKNQFSRFKVWSGNIGAHQRGKSSLDYRLRDASHLASQVQSLLADLKSSLEKGIHTRGSSARSPNITRSIRANVCVACSILDGTRIPWDRDISEGEGDEEEATSSPQDDIGFFTEMEQISTDVVEVLNCLMNLSVSIRNPAPHDRFRGSVETDTSFYEASDIAHIRAKYENADSELITLLGRANSRRRQYFKYRELHHQKLSQGLDLNFDTGKSIAEHTVASSIPSILKTKPLELTDIVNTDAMSDSGFTQTSYASSGKTSDRPRFPALPADSANGPFECPFCFMMVSVTNSHAWR</sequence>
<feature type="domain" description="Oxidoreductase acuF-like C2H2 type zinc-finger" evidence="2">
    <location>
        <begin position="313"/>
        <end position="333"/>
    </location>
</feature>
<dbReference type="Proteomes" id="UP001408356">
    <property type="component" value="Unassembled WGS sequence"/>
</dbReference>
<evidence type="ECO:0000313" key="3">
    <source>
        <dbReference type="EMBL" id="KAK9420304.1"/>
    </source>
</evidence>
<dbReference type="EMBL" id="JARVKF010000246">
    <property type="protein sequence ID" value="KAK9420304.1"/>
    <property type="molecule type" value="Genomic_DNA"/>
</dbReference>
<feature type="region of interest" description="Disordered" evidence="1">
    <location>
        <begin position="287"/>
        <end position="307"/>
    </location>
</feature>
<evidence type="ECO:0000313" key="4">
    <source>
        <dbReference type="Proteomes" id="UP001408356"/>
    </source>
</evidence>
<evidence type="ECO:0000256" key="1">
    <source>
        <dbReference type="SAM" id="MobiDB-lite"/>
    </source>
</evidence>
<organism evidence="3 4">
    <name type="scientific">Seiridium unicorne</name>
    <dbReference type="NCBI Taxonomy" id="138068"/>
    <lineage>
        <taxon>Eukaryota</taxon>
        <taxon>Fungi</taxon>
        <taxon>Dikarya</taxon>
        <taxon>Ascomycota</taxon>
        <taxon>Pezizomycotina</taxon>
        <taxon>Sordariomycetes</taxon>
        <taxon>Xylariomycetidae</taxon>
        <taxon>Amphisphaeriales</taxon>
        <taxon>Sporocadaceae</taxon>
        <taxon>Seiridium</taxon>
    </lineage>
</organism>
<name>A0ABR2V040_9PEZI</name>
<dbReference type="PANTHER" id="PTHR35391">
    <property type="entry name" value="C2H2-TYPE DOMAIN-CONTAINING PROTEIN-RELATED"/>
    <property type="match status" value="1"/>
</dbReference>
<dbReference type="InterPro" id="IPR058925">
    <property type="entry name" value="zf-C2H2_AcuF"/>
</dbReference>
<feature type="compositionally biased region" description="Polar residues" evidence="1">
    <location>
        <begin position="287"/>
        <end position="296"/>
    </location>
</feature>
<reference evidence="3 4" key="1">
    <citation type="journal article" date="2024" name="J. Plant Pathol.">
        <title>Sequence and assembly of the genome of Seiridium unicorne, isolate CBS 538.82, causal agent of cypress canker disease.</title>
        <authorList>
            <person name="Scali E."/>
            <person name="Rocca G.D."/>
            <person name="Danti R."/>
            <person name="Garbelotto M."/>
            <person name="Barberini S."/>
            <person name="Baroncelli R."/>
            <person name="Emiliani G."/>
        </authorList>
    </citation>
    <scope>NUCLEOTIDE SEQUENCE [LARGE SCALE GENOMIC DNA]</scope>
    <source>
        <strain evidence="3 4">BM-138-508</strain>
    </source>
</reference>
<accession>A0ABR2V040</accession>
<dbReference type="PANTHER" id="PTHR35391:SF7">
    <property type="entry name" value="C2H2-TYPE DOMAIN-CONTAINING PROTEIN"/>
    <property type="match status" value="1"/>
</dbReference>
<keyword evidence="4" id="KW-1185">Reference proteome</keyword>
<proteinExistence type="predicted"/>
<comment type="caution">
    <text evidence="3">The sequence shown here is derived from an EMBL/GenBank/DDBJ whole genome shotgun (WGS) entry which is preliminary data.</text>
</comment>